<dbReference type="SUPFAM" id="SSF46785">
    <property type="entry name" value="Winged helix' DNA-binding domain"/>
    <property type="match status" value="1"/>
</dbReference>
<keyword evidence="3" id="KW-0804">Transcription</keyword>
<dbReference type="PANTHER" id="PTHR24567:SF58">
    <property type="entry name" value="CYCLIC AMP-BINDING REGULATORY PROTEIN"/>
    <property type="match status" value="1"/>
</dbReference>
<dbReference type="InterPro" id="IPR014710">
    <property type="entry name" value="RmlC-like_jellyroll"/>
</dbReference>
<dbReference type="GO" id="GO:0003677">
    <property type="term" value="F:DNA binding"/>
    <property type="evidence" value="ECO:0007669"/>
    <property type="project" value="UniProtKB-KW"/>
</dbReference>
<proteinExistence type="predicted"/>
<organism evidence="6 7">
    <name type="scientific">Caloramator quimbayensis</name>
    <dbReference type="NCBI Taxonomy" id="1147123"/>
    <lineage>
        <taxon>Bacteria</taxon>
        <taxon>Bacillati</taxon>
        <taxon>Bacillota</taxon>
        <taxon>Clostridia</taxon>
        <taxon>Eubacteriales</taxon>
        <taxon>Clostridiaceae</taxon>
        <taxon>Caloramator</taxon>
    </lineage>
</organism>
<keyword evidence="1" id="KW-0805">Transcription regulation</keyword>
<protein>
    <submittedName>
        <fullName evidence="6">cAMP-binding domain of CRP or a regulatory subunit of cAMP-dependent protein kinases</fullName>
    </submittedName>
</protein>
<reference evidence="7" key="1">
    <citation type="submission" date="2017-02" db="EMBL/GenBank/DDBJ databases">
        <authorList>
            <person name="Varghese N."/>
            <person name="Submissions S."/>
        </authorList>
    </citation>
    <scope>NUCLEOTIDE SEQUENCE [LARGE SCALE GENOMIC DNA]</scope>
    <source>
        <strain evidence="7">USBA 833</strain>
    </source>
</reference>
<dbReference type="InterPro" id="IPR000595">
    <property type="entry name" value="cNMP-bd_dom"/>
</dbReference>
<dbReference type="SMART" id="SM00100">
    <property type="entry name" value="cNMP"/>
    <property type="match status" value="1"/>
</dbReference>
<dbReference type="SUPFAM" id="SSF51206">
    <property type="entry name" value="cAMP-binding domain-like"/>
    <property type="match status" value="1"/>
</dbReference>
<dbReference type="EMBL" id="FUYH01000022">
    <property type="protein sequence ID" value="SKA96716.1"/>
    <property type="molecule type" value="Genomic_DNA"/>
</dbReference>
<dbReference type="AlphaFoldDB" id="A0A1T4Y4P5"/>
<dbReference type="GO" id="GO:0003700">
    <property type="term" value="F:DNA-binding transcription factor activity"/>
    <property type="evidence" value="ECO:0007669"/>
    <property type="project" value="TreeGrafter"/>
</dbReference>
<dbReference type="OrthoDB" id="3176638at2"/>
<dbReference type="CDD" id="cd00038">
    <property type="entry name" value="CAP_ED"/>
    <property type="match status" value="1"/>
</dbReference>
<dbReference type="RefSeq" id="WP_078697344.1">
    <property type="nucleotide sequence ID" value="NZ_FUYH01000022.1"/>
</dbReference>
<keyword evidence="6" id="KW-0808">Transferase</keyword>
<dbReference type="Gene3D" id="2.60.120.10">
    <property type="entry name" value="Jelly Rolls"/>
    <property type="match status" value="1"/>
</dbReference>
<dbReference type="Pfam" id="PF13545">
    <property type="entry name" value="HTH_Crp_2"/>
    <property type="match status" value="1"/>
</dbReference>
<dbReference type="GO" id="GO:0016301">
    <property type="term" value="F:kinase activity"/>
    <property type="evidence" value="ECO:0007669"/>
    <property type="project" value="UniProtKB-KW"/>
</dbReference>
<dbReference type="InterPro" id="IPR018490">
    <property type="entry name" value="cNMP-bd_dom_sf"/>
</dbReference>
<keyword evidence="6" id="KW-0418">Kinase</keyword>
<dbReference type="InterPro" id="IPR036390">
    <property type="entry name" value="WH_DNA-bd_sf"/>
</dbReference>
<dbReference type="Pfam" id="PF00027">
    <property type="entry name" value="cNMP_binding"/>
    <property type="match status" value="1"/>
</dbReference>
<evidence type="ECO:0000256" key="3">
    <source>
        <dbReference type="ARBA" id="ARBA00023163"/>
    </source>
</evidence>
<feature type="domain" description="Cyclic nucleotide-binding" evidence="4">
    <location>
        <begin position="15"/>
        <end position="120"/>
    </location>
</feature>
<dbReference type="Proteomes" id="UP000190105">
    <property type="component" value="Unassembled WGS sequence"/>
</dbReference>
<feature type="domain" description="HTH crp-type" evidence="5">
    <location>
        <begin position="152"/>
        <end position="220"/>
    </location>
</feature>
<name>A0A1T4Y4P5_9CLOT</name>
<dbReference type="InterPro" id="IPR050397">
    <property type="entry name" value="Env_Response_Regulators"/>
</dbReference>
<dbReference type="STRING" id="1147123.SAMN05443428_12220"/>
<evidence type="ECO:0000313" key="6">
    <source>
        <dbReference type="EMBL" id="SKA96716.1"/>
    </source>
</evidence>
<dbReference type="PANTHER" id="PTHR24567">
    <property type="entry name" value="CRP FAMILY TRANSCRIPTIONAL REGULATORY PROTEIN"/>
    <property type="match status" value="1"/>
</dbReference>
<evidence type="ECO:0000259" key="5">
    <source>
        <dbReference type="PROSITE" id="PS51063"/>
    </source>
</evidence>
<evidence type="ECO:0000256" key="2">
    <source>
        <dbReference type="ARBA" id="ARBA00023125"/>
    </source>
</evidence>
<dbReference type="GO" id="GO:0005829">
    <property type="term" value="C:cytosol"/>
    <property type="evidence" value="ECO:0007669"/>
    <property type="project" value="TreeGrafter"/>
</dbReference>
<keyword evidence="2" id="KW-0238">DNA-binding</keyword>
<gene>
    <name evidence="6" type="ORF">SAMN05443428_12220</name>
</gene>
<accession>A0A1T4Y4P5</accession>
<evidence type="ECO:0000313" key="7">
    <source>
        <dbReference type="Proteomes" id="UP000190105"/>
    </source>
</evidence>
<keyword evidence="7" id="KW-1185">Reference proteome</keyword>
<dbReference type="InterPro" id="IPR012318">
    <property type="entry name" value="HTH_CRP"/>
</dbReference>
<sequence length="227" mass="26683">MKIEQYVKDLKNSDLFKEYDDKNIIELFKELNYKIVEYKDEDVIFFENEECRNLSLILKGGVRIQKIDSLGKVLTVAEFFAFDVFGENLIFGNRDKYPMTVVSKGSSVILHIDKQSVIKLCIKNQKFHLEFLKTISNKAIVLSTKLKEVTLKTIRQRICEYLLWQYSIQKNNTIFIGMSKKEWADKIGVQRPSLSRELIKMKEENLIDYDKDTVTIKNISELENYIV</sequence>
<evidence type="ECO:0000256" key="1">
    <source>
        <dbReference type="ARBA" id="ARBA00023015"/>
    </source>
</evidence>
<dbReference type="PROSITE" id="PS51063">
    <property type="entry name" value="HTH_CRP_2"/>
    <property type="match status" value="1"/>
</dbReference>
<evidence type="ECO:0000259" key="4">
    <source>
        <dbReference type="PROSITE" id="PS50042"/>
    </source>
</evidence>
<dbReference type="PROSITE" id="PS50042">
    <property type="entry name" value="CNMP_BINDING_3"/>
    <property type="match status" value="1"/>
</dbReference>